<accession>A0A212LA15</accession>
<evidence type="ECO:0000259" key="7">
    <source>
        <dbReference type="PROSITE" id="PS51918"/>
    </source>
</evidence>
<dbReference type="SFLD" id="SFLDS00029">
    <property type="entry name" value="Radical_SAM"/>
    <property type="match status" value="1"/>
</dbReference>
<gene>
    <name evidence="8" type="ORF">KL86DES1_21893</name>
</gene>
<evidence type="ECO:0000256" key="5">
    <source>
        <dbReference type="ARBA" id="ARBA00023014"/>
    </source>
</evidence>
<dbReference type="Pfam" id="PF04055">
    <property type="entry name" value="Radical_SAM"/>
    <property type="match status" value="1"/>
</dbReference>
<dbReference type="InterPro" id="IPR013785">
    <property type="entry name" value="Aldolase_TIM"/>
</dbReference>
<evidence type="ECO:0000256" key="3">
    <source>
        <dbReference type="ARBA" id="ARBA00022723"/>
    </source>
</evidence>
<feature type="compositionally biased region" description="Polar residues" evidence="6">
    <location>
        <begin position="1"/>
        <end position="17"/>
    </location>
</feature>
<dbReference type="GO" id="GO:0051536">
    <property type="term" value="F:iron-sulfur cluster binding"/>
    <property type="evidence" value="ECO:0007669"/>
    <property type="project" value="UniProtKB-KW"/>
</dbReference>
<dbReference type="SUPFAM" id="SSF102114">
    <property type="entry name" value="Radical SAM enzymes"/>
    <property type="match status" value="1"/>
</dbReference>
<feature type="region of interest" description="Disordered" evidence="6">
    <location>
        <begin position="1"/>
        <end position="24"/>
    </location>
</feature>
<dbReference type="EMBL" id="FMJC01000002">
    <property type="protein sequence ID" value="SCM74365.1"/>
    <property type="molecule type" value="Genomic_DNA"/>
</dbReference>
<evidence type="ECO:0000256" key="2">
    <source>
        <dbReference type="ARBA" id="ARBA00022691"/>
    </source>
</evidence>
<keyword evidence="5" id="KW-0411">Iron-sulfur</keyword>
<dbReference type="InterPro" id="IPR058240">
    <property type="entry name" value="rSAM_sf"/>
</dbReference>
<keyword evidence="4" id="KW-0408">Iron</keyword>
<evidence type="ECO:0000313" key="8">
    <source>
        <dbReference type="EMBL" id="SCM74365.1"/>
    </source>
</evidence>
<dbReference type="InterPro" id="IPR006638">
    <property type="entry name" value="Elp3/MiaA/NifB-like_rSAM"/>
</dbReference>
<dbReference type="SFLD" id="SFLDG01098">
    <property type="entry name" value="Uncharacterised_Radical_SAM_Su"/>
    <property type="match status" value="1"/>
</dbReference>
<proteinExistence type="predicted"/>
<dbReference type="AlphaFoldDB" id="A0A212LA15"/>
<organism evidence="8">
    <name type="scientific">uncultured Desulfovibrio sp</name>
    <dbReference type="NCBI Taxonomy" id="167968"/>
    <lineage>
        <taxon>Bacteria</taxon>
        <taxon>Pseudomonadati</taxon>
        <taxon>Thermodesulfobacteriota</taxon>
        <taxon>Desulfovibrionia</taxon>
        <taxon>Desulfovibrionales</taxon>
        <taxon>Desulfovibrionaceae</taxon>
        <taxon>Desulfovibrio</taxon>
        <taxon>environmental samples</taxon>
    </lineage>
</organism>
<keyword evidence="2" id="KW-0949">S-adenosyl-L-methionine</keyword>
<sequence>MSQATELKSQCSPSQGLCGQEPAPESPDVVRMSLAAAMTLDFAPGSFYRNACLSCVNLLLTYRSGCAARCSYCGLSGAKEKRPIKSFIRVSWPSFTVDEIIAGILRRQERVKRICISMLTNSRAPRDATDICRRLRAAVDIPVSLLISPTILTRRHLEEFRDAGADKIGVAIDLATPELFARYRGAGVGGPHSWERYWQCLEESLDVFGKGMAGSHFMVGMGETEEEMSRAMQRVHDMGGNTHLFSFFPEGGSPLAEHLPPPIDQYRRIQLARWLIDHDHARAENFTYNQRRAITGYGLPKDALDGFINAGEPFRTCGCTGRDGEVACNRPYANSRPGPGIRNYPFKPEEADVRHIRLQMGLPL</sequence>
<feature type="domain" description="Radical SAM core" evidence="7">
    <location>
        <begin position="50"/>
        <end position="287"/>
    </location>
</feature>
<dbReference type="CDD" id="cd01335">
    <property type="entry name" value="Radical_SAM"/>
    <property type="match status" value="1"/>
</dbReference>
<name>A0A212LA15_9BACT</name>
<keyword evidence="3" id="KW-0479">Metal-binding</keyword>
<reference evidence="8" key="1">
    <citation type="submission" date="2016-08" db="EMBL/GenBank/DDBJ databases">
        <authorList>
            <person name="Seilhamer J.J."/>
        </authorList>
    </citation>
    <scope>NUCLEOTIDE SEQUENCE</scope>
    <source>
        <strain evidence="8">86-1</strain>
    </source>
</reference>
<dbReference type="GO" id="GO:0003824">
    <property type="term" value="F:catalytic activity"/>
    <property type="evidence" value="ECO:0007669"/>
    <property type="project" value="InterPro"/>
</dbReference>
<comment type="cofactor">
    <cofactor evidence="1">
        <name>[4Fe-4S] cluster</name>
        <dbReference type="ChEBI" id="CHEBI:49883"/>
    </cofactor>
</comment>
<dbReference type="InterPro" id="IPR007197">
    <property type="entry name" value="rSAM"/>
</dbReference>
<dbReference type="Gene3D" id="3.20.20.70">
    <property type="entry name" value="Aldolase class I"/>
    <property type="match status" value="1"/>
</dbReference>
<dbReference type="RefSeq" id="WP_179981125.1">
    <property type="nucleotide sequence ID" value="NZ_LT608333.1"/>
</dbReference>
<dbReference type="PROSITE" id="PS51918">
    <property type="entry name" value="RADICAL_SAM"/>
    <property type="match status" value="1"/>
</dbReference>
<dbReference type="GO" id="GO:0046872">
    <property type="term" value="F:metal ion binding"/>
    <property type="evidence" value="ECO:0007669"/>
    <property type="project" value="UniProtKB-KW"/>
</dbReference>
<protein>
    <submittedName>
        <fullName evidence="8">Radical SAM domain protein</fullName>
    </submittedName>
</protein>
<evidence type="ECO:0000256" key="1">
    <source>
        <dbReference type="ARBA" id="ARBA00001966"/>
    </source>
</evidence>
<evidence type="ECO:0000256" key="4">
    <source>
        <dbReference type="ARBA" id="ARBA00023004"/>
    </source>
</evidence>
<dbReference type="SMART" id="SM00729">
    <property type="entry name" value="Elp3"/>
    <property type="match status" value="1"/>
</dbReference>
<evidence type="ECO:0000256" key="6">
    <source>
        <dbReference type="SAM" id="MobiDB-lite"/>
    </source>
</evidence>